<dbReference type="EMBL" id="JAKUCV010000735">
    <property type="protein sequence ID" value="KAJ4848963.1"/>
    <property type="molecule type" value="Genomic_DNA"/>
</dbReference>
<evidence type="ECO:0008006" key="4">
    <source>
        <dbReference type="Google" id="ProtNLM"/>
    </source>
</evidence>
<organism evidence="2 3">
    <name type="scientific">Turnera subulata</name>
    <dbReference type="NCBI Taxonomy" id="218843"/>
    <lineage>
        <taxon>Eukaryota</taxon>
        <taxon>Viridiplantae</taxon>
        <taxon>Streptophyta</taxon>
        <taxon>Embryophyta</taxon>
        <taxon>Tracheophyta</taxon>
        <taxon>Spermatophyta</taxon>
        <taxon>Magnoliopsida</taxon>
        <taxon>eudicotyledons</taxon>
        <taxon>Gunneridae</taxon>
        <taxon>Pentapetalae</taxon>
        <taxon>rosids</taxon>
        <taxon>fabids</taxon>
        <taxon>Malpighiales</taxon>
        <taxon>Passifloraceae</taxon>
        <taxon>Turnera</taxon>
    </lineage>
</organism>
<proteinExistence type="predicted"/>
<evidence type="ECO:0000256" key="1">
    <source>
        <dbReference type="SAM" id="MobiDB-lite"/>
    </source>
</evidence>
<dbReference type="AlphaFoldDB" id="A0A9Q0GG20"/>
<feature type="region of interest" description="Disordered" evidence="1">
    <location>
        <begin position="239"/>
        <end position="281"/>
    </location>
</feature>
<sequence>MTKRLCWINIRGIPLLAWSAKFINLVGSSIGKVVKIAPETLNRTYLEEARVQVLTEFGGFLTKELTVTISEGTGGTDSDESPEKSVAGKGNEYGKNFQSDSPDINSDPFEIMEILQPKSRGGEVIIARDAGCSGVKTIDRGVIAHEEGLSDVNAVDRGDFIKEAGLVRVKSTNHDEQEHDPCSESGDINAGAVDVVLCSHCHQSIWREVGPIIAITARSGPVKISNAFGLLEDCEAFDPNSPKEASESIGPRQTNAQYSTGSSKTRNTRMSGGRSDSYLVR</sequence>
<dbReference type="Proteomes" id="UP001141552">
    <property type="component" value="Unassembled WGS sequence"/>
</dbReference>
<name>A0A9Q0GG20_9ROSI</name>
<evidence type="ECO:0000313" key="3">
    <source>
        <dbReference type="Proteomes" id="UP001141552"/>
    </source>
</evidence>
<accession>A0A9Q0GG20</accession>
<gene>
    <name evidence="2" type="ORF">Tsubulata_030839</name>
</gene>
<feature type="compositionally biased region" description="Polar residues" evidence="1">
    <location>
        <begin position="251"/>
        <end position="270"/>
    </location>
</feature>
<comment type="caution">
    <text evidence="2">The sequence shown here is derived from an EMBL/GenBank/DDBJ whole genome shotgun (WGS) entry which is preliminary data.</text>
</comment>
<feature type="region of interest" description="Disordered" evidence="1">
    <location>
        <begin position="71"/>
        <end position="104"/>
    </location>
</feature>
<reference evidence="2" key="1">
    <citation type="submission" date="2022-02" db="EMBL/GenBank/DDBJ databases">
        <authorList>
            <person name="Henning P.M."/>
            <person name="McCubbin A.G."/>
            <person name="Shore J.S."/>
        </authorList>
    </citation>
    <scope>NUCLEOTIDE SEQUENCE</scope>
    <source>
        <strain evidence="2">F60SS</strain>
        <tissue evidence="2">Leaves</tissue>
    </source>
</reference>
<protein>
    <recommendedName>
        <fullName evidence="4">DUF4283 domain-containing protein</fullName>
    </recommendedName>
</protein>
<evidence type="ECO:0000313" key="2">
    <source>
        <dbReference type="EMBL" id="KAJ4848963.1"/>
    </source>
</evidence>
<reference evidence="2" key="2">
    <citation type="journal article" date="2023" name="Plants (Basel)">
        <title>Annotation of the Turnera subulata (Passifloraceae) Draft Genome Reveals the S-Locus Evolved after the Divergence of Turneroideae from Passifloroideae in a Stepwise Manner.</title>
        <authorList>
            <person name="Henning P.M."/>
            <person name="Roalson E.H."/>
            <person name="Mir W."/>
            <person name="McCubbin A.G."/>
            <person name="Shore J.S."/>
        </authorList>
    </citation>
    <scope>NUCLEOTIDE SEQUENCE</scope>
    <source>
        <strain evidence="2">F60SS</strain>
    </source>
</reference>
<keyword evidence="3" id="KW-1185">Reference proteome</keyword>